<dbReference type="SUPFAM" id="SSF54631">
    <property type="entry name" value="CBS-domain pair"/>
    <property type="match status" value="1"/>
</dbReference>
<feature type="domain" description="CBS" evidence="3">
    <location>
        <begin position="79"/>
        <end position="134"/>
    </location>
</feature>
<dbReference type="InterPro" id="IPR000644">
    <property type="entry name" value="CBS_dom"/>
</dbReference>
<evidence type="ECO:0000256" key="1">
    <source>
        <dbReference type="ARBA" id="ARBA00022737"/>
    </source>
</evidence>
<dbReference type="Gene3D" id="3.10.580.10">
    <property type="entry name" value="CBS-domain"/>
    <property type="match status" value="1"/>
</dbReference>
<dbReference type="CDD" id="cd04629">
    <property type="entry name" value="CBS_pair_bac"/>
    <property type="match status" value="1"/>
</dbReference>
<organism evidence="4 5">
    <name type="scientific">Marinomonas aquiplantarum</name>
    <dbReference type="NCBI Taxonomy" id="491951"/>
    <lineage>
        <taxon>Bacteria</taxon>
        <taxon>Pseudomonadati</taxon>
        <taxon>Pseudomonadota</taxon>
        <taxon>Gammaproteobacteria</taxon>
        <taxon>Oceanospirillales</taxon>
        <taxon>Oceanospirillaceae</taxon>
        <taxon>Marinomonas</taxon>
    </lineage>
</organism>
<dbReference type="RefSeq" id="WP_113872780.1">
    <property type="nucleotide sequence ID" value="NZ_QNRF01000001.1"/>
</dbReference>
<dbReference type="EMBL" id="QNRF01000001">
    <property type="protein sequence ID" value="RBO85874.1"/>
    <property type="molecule type" value="Genomic_DNA"/>
</dbReference>
<accession>A0A366D8U0</accession>
<dbReference type="OrthoDB" id="9790355at2"/>
<dbReference type="Proteomes" id="UP000252086">
    <property type="component" value="Unassembled WGS sequence"/>
</dbReference>
<feature type="domain" description="CBS" evidence="3">
    <location>
        <begin position="12"/>
        <end position="70"/>
    </location>
</feature>
<dbReference type="Pfam" id="PF00571">
    <property type="entry name" value="CBS"/>
    <property type="match status" value="2"/>
</dbReference>
<comment type="caution">
    <text evidence="4">The sequence shown here is derived from an EMBL/GenBank/DDBJ whole genome shotgun (WGS) entry which is preliminary data.</text>
</comment>
<protein>
    <submittedName>
        <fullName evidence="4">CBS domain protein</fullName>
    </submittedName>
</protein>
<dbReference type="InterPro" id="IPR046342">
    <property type="entry name" value="CBS_dom_sf"/>
</dbReference>
<evidence type="ECO:0000259" key="3">
    <source>
        <dbReference type="PROSITE" id="PS51371"/>
    </source>
</evidence>
<evidence type="ECO:0000313" key="4">
    <source>
        <dbReference type="EMBL" id="RBO85874.1"/>
    </source>
</evidence>
<evidence type="ECO:0000256" key="2">
    <source>
        <dbReference type="PROSITE-ProRule" id="PRU00703"/>
    </source>
</evidence>
<keyword evidence="1" id="KW-0677">Repeat</keyword>
<dbReference type="AlphaFoldDB" id="A0A366D8U0"/>
<keyword evidence="5" id="KW-1185">Reference proteome</keyword>
<keyword evidence="2" id="KW-0129">CBS domain</keyword>
<name>A0A366D8U0_9GAMM</name>
<dbReference type="SMART" id="SM00116">
    <property type="entry name" value="CBS"/>
    <property type="match status" value="2"/>
</dbReference>
<dbReference type="InterPro" id="IPR044729">
    <property type="entry name" value="CBS_bac"/>
</dbReference>
<dbReference type="PANTHER" id="PTHR48108:SF26">
    <property type="entry name" value="CBS DOMAIN-CONTAINING PROTEIN DDB_G0289609"/>
    <property type="match status" value="1"/>
</dbReference>
<dbReference type="PANTHER" id="PTHR48108">
    <property type="entry name" value="CBS DOMAIN-CONTAINING PROTEIN CBSX2, CHLOROPLASTIC"/>
    <property type="match status" value="1"/>
</dbReference>
<sequence length="138" mass="15317">MKTGTLFVRDIMSRDAYYVYPDTSIIDCVKGLTQRRLPGAPVADKLGHLIGFVSEQDILPALMQSAYYSEEPKDVSSVMQTNVLSVSPNDHIIEIAKMMAEPKPKVYPVVQEGRIIGIITRYHITKALLADLEIAVPV</sequence>
<dbReference type="InterPro" id="IPR051462">
    <property type="entry name" value="CBS_domain-containing"/>
</dbReference>
<dbReference type="PROSITE" id="PS51371">
    <property type="entry name" value="CBS"/>
    <property type="match status" value="2"/>
</dbReference>
<proteinExistence type="predicted"/>
<reference evidence="4 5" key="1">
    <citation type="submission" date="2018-06" db="EMBL/GenBank/DDBJ databases">
        <title>Genomic Encyclopedia of Type Strains, Phase III (KMG-III): the genomes of soil and plant-associated and newly described type strains.</title>
        <authorList>
            <person name="Whitman W."/>
        </authorList>
    </citation>
    <scope>NUCLEOTIDE SEQUENCE [LARGE SCALE GENOMIC DNA]</scope>
    <source>
        <strain evidence="4 5">CECT 7732</strain>
    </source>
</reference>
<evidence type="ECO:0000313" key="5">
    <source>
        <dbReference type="Proteomes" id="UP000252086"/>
    </source>
</evidence>
<gene>
    <name evidence="4" type="ORF">DFP76_101149</name>
</gene>